<evidence type="ECO:0000313" key="4">
    <source>
        <dbReference type="Proteomes" id="UP001190002"/>
    </source>
</evidence>
<gene>
    <name evidence="3" type="ORF">R77591_04593</name>
</gene>
<comment type="caution">
    <text evidence="3">The sequence shown here is derived from an EMBL/GenBank/DDBJ whole genome shotgun (WGS) entry which is preliminary data.</text>
</comment>
<sequence length="70" mass="7324">MQTLSIELLKPHTHAGKRLAVGDRLDLNDASARWLIAQGTAKAATTATDSKPTRRDATPGVSPTAATQGD</sequence>
<dbReference type="Proteomes" id="UP001190002">
    <property type="component" value="Unassembled WGS sequence"/>
</dbReference>
<dbReference type="EMBL" id="CATVXE010000029">
    <property type="protein sequence ID" value="CAJ0696446.1"/>
    <property type="molecule type" value="Genomic_DNA"/>
</dbReference>
<feature type="region of interest" description="Disordered" evidence="1">
    <location>
        <begin position="40"/>
        <end position="70"/>
    </location>
</feature>
<evidence type="ECO:0000259" key="2">
    <source>
        <dbReference type="Pfam" id="PF23843"/>
    </source>
</evidence>
<reference evidence="3" key="1">
    <citation type="submission" date="2023-07" db="EMBL/GenBank/DDBJ databases">
        <authorList>
            <person name="Peeters C."/>
        </authorList>
    </citation>
    <scope>NUCLEOTIDE SEQUENCE</scope>
    <source>
        <strain evidence="3">R-77591</strain>
    </source>
</reference>
<proteinExistence type="predicted"/>
<organism evidence="3 4">
    <name type="scientific">Ralstonia mannitolilytica</name>
    <dbReference type="NCBI Taxonomy" id="105219"/>
    <lineage>
        <taxon>Bacteria</taxon>
        <taxon>Pseudomonadati</taxon>
        <taxon>Pseudomonadota</taxon>
        <taxon>Betaproteobacteria</taxon>
        <taxon>Burkholderiales</taxon>
        <taxon>Burkholderiaceae</taxon>
        <taxon>Ralstonia</taxon>
    </lineage>
</organism>
<evidence type="ECO:0000256" key="1">
    <source>
        <dbReference type="SAM" id="MobiDB-lite"/>
    </source>
</evidence>
<protein>
    <recommendedName>
        <fullName evidence="2">DUF7210 domain-containing protein</fullName>
    </recommendedName>
</protein>
<dbReference type="InterPro" id="IPR055634">
    <property type="entry name" value="DUF7210"/>
</dbReference>
<name>A0AAD2B5R4_9RALS</name>
<dbReference type="RefSeq" id="WP_222329163.1">
    <property type="nucleotide sequence ID" value="NZ_CATVXE010000029.1"/>
</dbReference>
<evidence type="ECO:0000313" key="3">
    <source>
        <dbReference type="EMBL" id="CAJ0696446.1"/>
    </source>
</evidence>
<feature type="domain" description="DUF7210" evidence="2">
    <location>
        <begin position="6"/>
        <end position="41"/>
    </location>
</feature>
<dbReference type="Pfam" id="PF23843">
    <property type="entry name" value="DUF7210"/>
    <property type="match status" value="1"/>
</dbReference>
<accession>A0AAD2B5R4</accession>
<dbReference type="AlphaFoldDB" id="A0AAD2B5R4"/>